<dbReference type="EC" id="2.-.-.-" evidence="2"/>
<dbReference type="InterPro" id="IPR000182">
    <property type="entry name" value="GNAT_dom"/>
</dbReference>
<comment type="caution">
    <text evidence="2">The sequence shown here is derived from an EMBL/GenBank/DDBJ whole genome shotgun (WGS) entry which is preliminary data.</text>
</comment>
<dbReference type="Pfam" id="PF00583">
    <property type="entry name" value="Acetyltransf_1"/>
    <property type="match status" value="1"/>
</dbReference>
<protein>
    <submittedName>
        <fullName evidence="2">GNAT family protein</fullName>
        <ecNumber evidence="2">2.-.-.-</ecNumber>
    </submittedName>
</protein>
<proteinExistence type="predicted"/>
<name>A0ABT8SWK8_9HYPH</name>
<reference evidence="2" key="1">
    <citation type="journal article" date="2015" name="Int. J. Syst. Evol. Microbiol.">
        <title>Rhizobium oryzicola sp. nov., potential plant-growth-promoting endophytic bacteria isolated from rice roots.</title>
        <authorList>
            <person name="Zhang X.X."/>
            <person name="Gao J.S."/>
            <person name="Cao Y.H."/>
            <person name="Sheirdil R.A."/>
            <person name="Wang X.C."/>
            <person name="Zhang L."/>
        </authorList>
    </citation>
    <scope>NUCLEOTIDE SEQUENCE</scope>
    <source>
        <strain evidence="2">05753</strain>
    </source>
</reference>
<dbReference type="InterPro" id="IPR051908">
    <property type="entry name" value="Ribosomal_N-acetyltransferase"/>
</dbReference>
<reference evidence="2" key="2">
    <citation type="submission" date="2023-07" db="EMBL/GenBank/DDBJ databases">
        <authorList>
            <person name="Sun H."/>
        </authorList>
    </citation>
    <scope>NUCLEOTIDE SEQUENCE</scope>
    <source>
        <strain evidence="2">05753</strain>
    </source>
</reference>
<dbReference type="Proteomes" id="UP001169006">
    <property type="component" value="Unassembled WGS sequence"/>
</dbReference>
<dbReference type="Gene3D" id="3.40.630.30">
    <property type="match status" value="1"/>
</dbReference>
<keyword evidence="3" id="KW-1185">Reference proteome</keyword>
<feature type="domain" description="N-acetyltransferase" evidence="1">
    <location>
        <begin position="4"/>
        <end position="157"/>
    </location>
</feature>
<dbReference type="PANTHER" id="PTHR43441:SF10">
    <property type="entry name" value="ACETYLTRANSFERASE"/>
    <property type="match status" value="1"/>
</dbReference>
<dbReference type="RefSeq" id="WP_302076992.1">
    <property type="nucleotide sequence ID" value="NZ_JAUKWQ010000003.1"/>
</dbReference>
<keyword evidence="2" id="KW-0808">Transferase</keyword>
<dbReference type="PANTHER" id="PTHR43441">
    <property type="entry name" value="RIBOSOMAL-PROTEIN-SERINE ACETYLTRANSFERASE"/>
    <property type="match status" value="1"/>
</dbReference>
<evidence type="ECO:0000313" key="2">
    <source>
        <dbReference type="EMBL" id="MDO1582823.1"/>
    </source>
</evidence>
<dbReference type="GO" id="GO:0016740">
    <property type="term" value="F:transferase activity"/>
    <property type="evidence" value="ECO:0007669"/>
    <property type="project" value="UniProtKB-KW"/>
</dbReference>
<dbReference type="InterPro" id="IPR016181">
    <property type="entry name" value="Acyl_CoA_acyltransferase"/>
</dbReference>
<sequence length="174" mass="19360">MNSLSLRMADDADIDLIMAIERLPGYPELVGAHDVAVHRHKMSLPHYRYVIGELATGAVGFAVIKQEDNGKGIANLNRIAVRQSGKGLGTRFLLALTDLVFADPHMERLWLDVLPDNDIARHVYSKIGFVEEGLMRSALRFPDGRRADLLLMSLLRAEWLQARGSARSSQDLTV</sequence>
<dbReference type="EMBL" id="JAUKWQ010000003">
    <property type="protein sequence ID" value="MDO1582823.1"/>
    <property type="molecule type" value="Genomic_DNA"/>
</dbReference>
<accession>A0ABT8SWK8</accession>
<dbReference type="SUPFAM" id="SSF55729">
    <property type="entry name" value="Acyl-CoA N-acyltransferases (Nat)"/>
    <property type="match status" value="1"/>
</dbReference>
<gene>
    <name evidence="2" type="ORF">Q2T52_12095</name>
</gene>
<dbReference type="PROSITE" id="PS51186">
    <property type="entry name" value="GNAT"/>
    <property type="match status" value="1"/>
</dbReference>
<organism evidence="2 3">
    <name type="scientific">Rhizobium oryzicola</name>
    <dbReference type="NCBI Taxonomy" id="1232668"/>
    <lineage>
        <taxon>Bacteria</taxon>
        <taxon>Pseudomonadati</taxon>
        <taxon>Pseudomonadota</taxon>
        <taxon>Alphaproteobacteria</taxon>
        <taxon>Hyphomicrobiales</taxon>
        <taxon>Rhizobiaceae</taxon>
        <taxon>Rhizobium/Agrobacterium group</taxon>
        <taxon>Rhizobium</taxon>
    </lineage>
</organism>
<evidence type="ECO:0000259" key="1">
    <source>
        <dbReference type="PROSITE" id="PS51186"/>
    </source>
</evidence>
<evidence type="ECO:0000313" key="3">
    <source>
        <dbReference type="Proteomes" id="UP001169006"/>
    </source>
</evidence>